<protein>
    <submittedName>
        <fullName evidence="1">Uncharacterized protein</fullName>
    </submittedName>
</protein>
<accession>A0A502EMZ6</accession>
<dbReference type="Proteomes" id="UP000319700">
    <property type="component" value="Unassembled WGS sequence"/>
</dbReference>
<name>A0A502EMZ6_9FLAO</name>
<comment type="caution">
    <text evidence="1">The sequence shown here is derived from an EMBL/GenBank/DDBJ whole genome shotgun (WGS) entry which is preliminary data.</text>
</comment>
<reference evidence="1 2" key="1">
    <citation type="journal article" date="2019" name="Environ. Microbiol.">
        <title>Species interactions and distinct microbial communities in high Arctic permafrost affected cryosols are associated with the CH4 and CO2 gas fluxes.</title>
        <authorList>
            <person name="Altshuler I."/>
            <person name="Hamel J."/>
            <person name="Turney S."/>
            <person name="Magnuson E."/>
            <person name="Levesque R."/>
            <person name="Greer C."/>
            <person name="Whyte L.G."/>
        </authorList>
    </citation>
    <scope>NUCLEOTIDE SEQUENCE [LARGE SCALE GENOMIC DNA]</scope>
    <source>
        <strain evidence="1 2">42</strain>
    </source>
</reference>
<evidence type="ECO:0000313" key="1">
    <source>
        <dbReference type="EMBL" id="TPG37631.1"/>
    </source>
</evidence>
<dbReference type="OrthoDB" id="1352315at2"/>
<dbReference type="EMBL" id="RCZH01000013">
    <property type="protein sequence ID" value="TPG37631.1"/>
    <property type="molecule type" value="Genomic_DNA"/>
</dbReference>
<gene>
    <name evidence="1" type="ORF">EAH81_19270</name>
</gene>
<keyword evidence="2" id="KW-1185">Reference proteome</keyword>
<proteinExistence type="predicted"/>
<sequence length="166" mass="19680">MTKQEFSFRLKNSSIEAVKFAERYITDKLTNDFKYNVIFTPGNDEEDFNKFDVYPEDDGIIKLNLTEIEVIDLLCRKNKIPVWIDICVLKSSRKITTFDLLCAGRYSNNEEEFYYNDSKSGPFGIKSPTFPIGYKEGEKFNLNKSIYLRKWHLMYFKIKRLCFKNP</sequence>
<dbReference type="RefSeq" id="WP_140510078.1">
    <property type="nucleotide sequence ID" value="NZ_RCZH01000013.1"/>
</dbReference>
<evidence type="ECO:0000313" key="2">
    <source>
        <dbReference type="Proteomes" id="UP000319700"/>
    </source>
</evidence>
<dbReference type="AlphaFoldDB" id="A0A502EMZ6"/>
<organism evidence="1 2">
    <name type="scientific">Flavobacterium pectinovorum</name>
    <dbReference type="NCBI Taxonomy" id="29533"/>
    <lineage>
        <taxon>Bacteria</taxon>
        <taxon>Pseudomonadati</taxon>
        <taxon>Bacteroidota</taxon>
        <taxon>Flavobacteriia</taxon>
        <taxon>Flavobacteriales</taxon>
        <taxon>Flavobacteriaceae</taxon>
        <taxon>Flavobacterium</taxon>
    </lineage>
</organism>